<keyword evidence="4" id="KW-0732">Signal</keyword>
<dbReference type="Gramene" id="TuG1812G0400000125.01.T01">
    <property type="protein sequence ID" value="TuG1812G0400000125.01.T01"/>
    <property type="gene ID" value="TuG1812G0400000125.01"/>
</dbReference>
<sequence length="130" mass="14112">MDHRRSCPPSAAAAGALLCLAMVVVMLSPATAVAGCSAGGERVSEQQGRSRGRHHRKHEVKEQLWVFGDSYTDTGNLGNLGRELTHAWYDPYGRTFPPRPAGRFSNGRVLTDFVGKPTTLSSSFAGLRRQ</sequence>
<feature type="region of interest" description="Disordered" evidence="3">
    <location>
        <begin position="34"/>
        <end position="58"/>
    </location>
</feature>
<evidence type="ECO:0000313" key="6">
    <source>
        <dbReference type="Proteomes" id="UP000015106"/>
    </source>
</evidence>
<name>A0A8R7U2K6_TRIUA</name>
<evidence type="ECO:0000256" key="4">
    <source>
        <dbReference type="SAM" id="SignalP"/>
    </source>
</evidence>
<accession>A0A8R7U2K6</accession>
<evidence type="ECO:0000256" key="2">
    <source>
        <dbReference type="ARBA" id="ARBA00023098"/>
    </source>
</evidence>
<dbReference type="GO" id="GO:0006629">
    <property type="term" value="P:lipid metabolic process"/>
    <property type="evidence" value="ECO:0007669"/>
    <property type="project" value="UniProtKB-KW"/>
</dbReference>
<keyword evidence="1" id="KW-0378">Hydrolase</keyword>
<dbReference type="EnsemblPlants" id="TuG1812G0400000125.01.T01">
    <property type="protein sequence ID" value="TuG1812G0400000125.01.T01"/>
    <property type="gene ID" value="TuG1812G0400000125.01"/>
</dbReference>
<evidence type="ECO:0008006" key="7">
    <source>
        <dbReference type="Google" id="ProtNLM"/>
    </source>
</evidence>
<dbReference type="GO" id="GO:0016787">
    <property type="term" value="F:hydrolase activity"/>
    <property type="evidence" value="ECO:0007669"/>
    <property type="project" value="UniProtKB-KW"/>
</dbReference>
<dbReference type="InterPro" id="IPR036514">
    <property type="entry name" value="SGNH_hydro_sf"/>
</dbReference>
<feature type="signal peptide" evidence="4">
    <location>
        <begin position="1"/>
        <end position="32"/>
    </location>
</feature>
<dbReference type="PANTHER" id="PTHR46020">
    <property type="entry name" value="OSJNBB0059K02.9 PROTEIN"/>
    <property type="match status" value="1"/>
</dbReference>
<evidence type="ECO:0000256" key="1">
    <source>
        <dbReference type="ARBA" id="ARBA00022801"/>
    </source>
</evidence>
<reference evidence="5" key="3">
    <citation type="submission" date="2022-06" db="UniProtKB">
        <authorList>
            <consortium name="EnsemblPlants"/>
        </authorList>
    </citation>
    <scope>IDENTIFICATION</scope>
</reference>
<keyword evidence="2" id="KW-0443">Lipid metabolism</keyword>
<evidence type="ECO:0000313" key="5">
    <source>
        <dbReference type="EnsemblPlants" id="TuG1812G0400000125.01.T01"/>
    </source>
</evidence>
<dbReference type="PANTHER" id="PTHR46020:SF26">
    <property type="entry name" value="GDSL ESTERASE_LIPASE"/>
    <property type="match status" value="1"/>
</dbReference>
<feature type="chain" id="PRO_5035800576" description="GDSL esterase/lipase" evidence="4">
    <location>
        <begin position="33"/>
        <end position="130"/>
    </location>
</feature>
<evidence type="ECO:0000256" key="3">
    <source>
        <dbReference type="SAM" id="MobiDB-lite"/>
    </source>
</evidence>
<proteinExistence type="predicted"/>
<dbReference type="AlphaFoldDB" id="A0A8R7U2K6"/>
<dbReference type="Gene3D" id="3.40.50.1110">
    <property type="entry name" value="SGNH hydrolase"/>
    <property type="match status" value="1"/>
</dbReference>
<dbReference type="Proteomes" id="UP000015106">
    <property type="component" value="Chromosome 4"/>
</dbReference>
<keyword evidence="6" id="KW-1185">Reference proteome</keyword>
<reference evidence="6" key="1">
    <citation type="journal article" date="2013" name="Nature">
        <title>Draft genome of the wheat A-genome progenitor Triticum urartu.</title>
        <authorList>
            <person name="Ling H.Q."/>
            <person name="Zhao S."/>
            <person name="Liu D."/>
            <person name="Wang J."/>
            <person name="Sun H."/>
            <person name="Zhang C."/>
            <person name="Fan H."/>
            <person name="Li D."/>
            <person name="Dong L."/>
            <person name="Tao Y."/>
            <person name="Gao C."/>
            <person name="Wu H."/>
            <person name="Li Y."/>
            <person name="Cui Y."/>
            <person name="Guo X."/>
            <person name="Zheng S."/>
            <person name="Wang B."/>
            <person name="Yu K."/>
            <person name="Liang Q."/>
            <person name="Yang W."/>
            <person name="Lou X."/>
            <person name="Chen J."/>
            <person name="Feng M."/>
            <person name="Jian J."/>
            <person name="Zhang X."/>
            <person name="Luo G."/>
            <person name="Jiang Y."/>
            <person name="Liu J."/>
            <person name="Wang Z."/>
            <person name="Sha Y."/>
            <person name="Zhang B."/>
            <person name="Wu H."/>
            <person name="Tang D."/>
            <person name="Shen Q."/>
            <person name="Xue P."/>
            <person name="Zou S."/>
            <person name="Wang X."/>
            <person name="Liu X."/>
            <person name="Wang F."/>
            <person name="Yang Y."/>
            <person name="An X."/>
            <person name="Dong Z."/>
            <person name="Zhang K."/>
            <person name="Zhang X."/>
            <person name="Luo M.C."/>
            <person name="Dvorak J."/>
            <person name="Tong Y."/>
            <person name="Wang J."/>
            <person name="Yang H."/>
            <person name="Li Z."/>
            <person name="Wang D."/>
            <person name="Zhang A."/>
            <person name="Wang J."/>
        </authorList>
    </citation>
    <scope>NUCLEOTIDE SEQUENCE</scope>
    <source>
        <strain evidence="6">cv. G1812</strain>
    </source>
</reference>
<reference evidence="5" key="2">
    <citation type="submission" date="2018-03" db="EMBL/GenBank/DDBJ databases">
        <title>The Triticum urartu genome reveals the dynamic nature of wheat genome evolution.</title>
        <authorList>
            <person name="Ling H."/>
            <person name="Ma B."/>
            <person name="Shi X."/>
            <person name="Liu H."/>
            <person name="Dong L."/>
            <person name="Sun H."/>
            <person name="Cao Y."/>
            <person name="Gao Q."/>
            <person name="Zheng S."/>
            <person name="Li Y."/>
            <person name="Yu Y."/>
            <person name="Du H."/>
            <person name="Qi M."/>
            <person name="Li Y."/>
            <person name="Yu H."/>
            <person name="Cui Y."/>
            <person name="Wang N."/>
            <person name="Chen C."/>
            <person name="Wu H."/>
            <person name="Zhao Y."/>
            <person name="Zhang J."/>
            <person name="Li Y."/>
            <person name="Zhou W."/>
            <person name="Zhang B."/>
            <person name="Hu W."/>
            <person name="Eijk M."/>
            <person name="Tang J."/>
            <person name="Witsenboer H."/>
            <person name="Zhao S."/>
            <person name="Li Z."/>
            <person name="Zhang A."/>
            <person name="Wang D."/>
            <person name="Liang C."/>
        </authorList>
    </citation>
    <scope>NUCLEOTIDE SEQUENCE [LARGE SCALE GENOMIC DNA]</scope>
    <source>
        <strain evidence="5">cv. G1812</strain>
    </source>
</reference>
<organism evidence="5 6">
    <name type="scientific">Triticum urartu</name>
    <name type="common">Red wild einkorn</name>
    <name type="synonym">Crithodium urartu</name>
    <dbReference type="NCBI Taxonomy" id="4572"/>
    <lineage>
        <taxon>Eukaryota</taxon>
        <taxon>Viridiplantae</taxon>
        <taxon>Streptophyta</taxon>
        <taxon>Embryophyta</taxon>
        <taxon>Tracheophyta</taxon>
        <taxon>Spermatophyta</taxon>
        <taxon>Magnoliopsida</taxon>
        <taxon>Liliopsida</taxon>
        <taxon>Poales</taxon>
        <taxon>Poaceae</taxon>
        <taxon>BOP clade</taxon>
        <taxon>Pooideae</taxon>
        <taxon>Triticodae</taxon>
        <taxon>Triticeae</taxon>
        <taxon>Triticinae</taxon>
        <taxon>Triticum</taxon>
    </lineage>
</organism>
<protein>
    <recommendedName>
        <fullName evidence="7">GDSL esterase/lipase</fullName>
    </recommendedName>
</protein>